<dbReference type="PANTHER" id="PTHR21180:SF32">
    <property type="entry name" value="ENDONUCLEASE_EXONUCLEASE_PHOSPHATASE FAMILY DOMAIN-CONTAINING PROTEIN 1"/>
    <property type="match status" value="1"/>
</dbReference>
<evidence type="ECO:0000313" key="2">
    <source>
        <dbReference type="EMBL" id="CCE22083.1"/>
    </source>
</evidence>
<dbReference type="AlphaFoldDB" id="G4SXM8"/>
<feature type="signal peptide" evidence="1">
    <location>
        <begin position="1"/>
        <end position="17"/>
    </location>
</feature>
<dbReference type="InterPro" id="IPR010994">
    <property type="entry name" value="RuvA_2-like"/>
</dbReference>
<gene>
    <name evidence="2" type="ordered locus">MEALZ_0383</name>
</gene>
<sequence>MNKIIVLLALLSFNAFAAPVNINNADAQTISEALKGIGLKKAEAIVQYRTENGDFKSAEELANVSGIGEKTVESNKADILLSDPAKK</sequence>
<dbReference type="GO" id="GO:0015627">
    <property type="term" value="C:type II protein secretion system complex"/>
    <property type="evidence" value="ECO:0007669"/>
    <property type="project" value="TreeGrafter"/>
</dbReference>
<reference evidence="3" key="1">
    <citation type="journal article" date="2012" name="J. Bacteriol.">
        <title>Genome sequence of the haloalkaliphilic methanotrophic bacterium Methylomicrobium alcaliphilum 20Z.</title>
        <authorList>
            <person name="Vuilleumier S."/>
            <person name="Khmelenina V.N."/>
            <person name="Bringel F."/>
            <person name="Reshetnikov A.S."/>
            <person name="Lajus A."/>
            <person name="Mangenot S."/>
            <person name="Rouy Z."/>
            <person name="Op den Camp H.J."/>
            <person name="Jetten M.S."/>
            <person name="Dispirito A.A."/>
            <person name="Dunfield P."/>
            <person name="Klotz M.G."/>
            <person name="Semrau J.D."/>
            <person name="Stein L.Y."/>
            <person name="Barbe V."/>
            <person name="Medigue C."/>
            <person name="Trotsenko Y.A."/>
            <person name="Kalyuzhnaya M.G."/>
        </authorList>
    </citation>
    <scope>NUCLEOTIDE SEQUENCE [LARGE SCALE GENOMIC DNA]</scope>
    <source>
        <strain evidence="3">DSM 19304 / NCIMB 14124 / VKM B-2133 / 20Z</strain>
    </source>
</reference>
<protein>
    <submittedName>
        <fullName evidence="2">Competence protein ComEA helix-hairpin-helix repeat protein</fullName>
    </submittedName>
</protein>
<dbReference type="Gene3D" id="1.10.150.280">
    <property type="entry name" value="AF1531-like domain"/>
    <property type="match status" value="1"/>
</dbReference>
<dbReference type="EMBL" id="FO082060">
    <property type="protein sequence ID" value="CCE22083.1"/>
    <property type="molecule type" value="Genomic_DNA"/>
</dbReference>
<proteinExistence type="predicted"/>
<keyword evidence="1" id="KW-0732">Signal</keyword>
<dbReference type="Pfam" id="PF12836">
    <property type="entry name" value="HHH_3"/>
    <property type="match status" value="1"/>
</dbReference>
<dbReference type="NCBIfam" id="TIGR00426">
    <property type="entry name" value="competence protein ComEA helix-hairpin-helix repeat region"/>
    <property type="match status" value="1"/>
</dbReference>
<dbReference type="SUPFAM" id="SSF47781">
    <property type="entry name" value="RuvA domain 2-like"/>
    <property type="match status" value="1"/>
</dbReference>
<dbReference type="RefSeq" id="WP_014146892.1">
    <property type="nucleotide sequence ID" value="NC_016112.1"/>
</dbReference>
<evidence type="ECO:0000256" key="1">
    <source>
        <dbReference type="SAM" id="SignalP"/>
    </source>
</evidence>
<dbReference type="STRING" id="1091494.MEALZ_0383"/>
<dbReference type="GO" id="GO:0015628">
    <property type="term" value="P:protein secretion by the type II secretion system"/>
    <property type="evidence" value="ECO:0007669"/>
    <property type="project" value="TreeGrafter"/>
</dbReference>
<keyword evidence="3" id="KW-1185">Reference proteome</keyword>
<feature type="chain" id="PRO_5003468531" evidence="1">
    <location>
        <begin position="18"/>
        <end position="87"/>
    </location>
</feature>
<evidence type="ECO:0000313" key="3">
    <source>
        <dbReference type="Proteomes" id="UP000008315"/>
    </source>
</evidence>
<dbReference type="PANTHER" id="PTHR21180">
    <property type="entry name" value="ENDONUCLEASE/EXONUCLEASE/PHOSPHATASE FAMILY DOMAIN-CONTAINING PROTEIN 1"/>
    <property type="match status" value="1"/>
</dbReference>
<dbReference type="HOGENOM" id="CLU_052011_4_2_6"/>
<accession>G4SXM8</accession>
<name>G4SXM8_META2</name>
<dbReference type="InterPro" id="IPR051675">
    <property type="entry name" value="Endo/Exo/Phosphatase_dom_1"/>
</dbReference>
<dbReference type="PATRIC" id="fig|271065.3.peg.398"/>
<dbReference type="InterPro" id="IPR004509">
    <property type="entry name" value="Competence_ComEA_HhH"/>
</dbReference>
<dbReference type="Proteomes" id="UP000008315">
    <property type="component" value="Chromosome"/>
</dbReference>
<dbReference type="KEGG" id="mah:MEALZ_0383"/>
<organism evidence="2 3">
    <name type="scientific">Methylotuvimicrobium alcaliphilum (strain DSM 19304 / NCIMB 14124 / VKM B-2133 / 20Z)</name>
    <name type="common">Methylomicrobium alcaliphilum</name>
    <dbReference type="NCBI Taxonomy" id="1091494"/>
    <lineage>
        <taxon>Bacteria</taxon>
        <taxon>Pseudomonadati</taxon>
        <taxon>Pseudomonadota</taxon>
        <taxon>Gammaproteobacteria</taxon>
        <taxon>Methylococcales</taxon>
        <taxon>Methylococcaceae</taxon>
        <taxon>Methylotuvimicrobium</taxon>
    </lineage>
</organism>